<gene>
    <name evidence="2" type="ORF">FISHEDRAFT_56595</name>
</gene>
<feature type="region of interest" description="Disordered" evidence="1">
    <location>
        <begin position="301"/>
        <end position="659"/>
    </location>
</feature>
<proteinExistence type="predicted"/>
<feature type="compositionally biased region" description="Basic and acidic residues" evidence="1">
    <location>
        <begin position="475"/>
        <end position="506"/>
    </location>
</feature>
<feature type="compositionally biased region" description="Basic and acidic residues" evidence="1">
    <location>
        <begin position="332"/>
        <end position="343"/>
    </location>
</feature>
<keyword evidence="3" id="KW-1185">Reference proteome</keyword>
<feature type="compositionally biased region" description="Polar residues" evidence="1">
    <location>
        <begin position="1"/>
        <end position="16"/>
    </location>
</feature>
<organism evidence="2 3">
    <name type="scientific">Fistulina hepatica ATCC 64428</name>
    <dbReference type="NCBI Taxonomy" id="1128425"/>
    <lineage>
        <taxon>Eukaryota</taxon>
        <taxon>Fungi</taxon>
        <taxon>Dikarya</taxon>
        <taxon>Basidiomycota</taxon>
        <taxon>Agaricomycotina</taxon>
        <taxon>Agaricomycetes</taxon>
        <taxon>Agaricomycetidae</taxon>
        <taxon>Agaricales</taxon>
        <taxon>Fistulinaceae</taxon>
        <taxon>Fistulina</taxon>
    </lineage>
</organism>
<feature type="compositionally biased region" description="Low complexity" evidence="1">
    <location>
        <begin position="462"/>
        <end position="471"/>
    </location>
</feature>
<evidence type="ECO:0000313" key="2">
    <source>
        <dbReference type="EMBL" id="KIY51698.1"/>
    </source>
</evidence>
<feature type="compositionally biased region" description="Polar residues" evidence="1">
    <location>
        <begin position="165"/>
        <end position="179"/>
    </location>
</feature>
<feature type="compositionally biased region" description="Basic and acidic residues" evidence="1">
    <location>
        <begin position="309"/>
        <end position="319"/>
    </location>
</feature>
<feature type="compositionally biased region" description="Low complexity" evidence="1">
    <location>
        <begin position="414"/>
        <end position="445"/>
    </location>
</feature>
<dbReference type="OrthoDB" id="10018191at2759"/>
<protein>
    <submittedName>
        <fullName evidence="2">Uncharacterized protein</fullName>
    </submittedName>
</protein>
<evidence type="ECO:0000256" key="1">
    <source>
        <dbReference type="SAM" id="MobiDB-lite"/>
    </source>
</evidence>
<dbReference type="EMBL" id="KN881649">
    <property type="protein sequence ID" value="KIY51698.1"/>
    <property type="molecule type" value="Genomic_DNA"/>
</dbReference>
<feature type="compositionally biased region" description="Basic and acidic residues" evidence="1">
    <location>
        <begin position="567"/>
        <end position="576"/>
    </location>
</feature>
<dbReference type="AlphaFoldDB" id="A0A0D7ALP9"/>
<feature type="compositionally biased region" description="Low complexity" evidence="1">
    <location>
        <begin position="196"/>
        <end position="213"/>
    </location>
</feature>
<feature type="compositionally biased region" description="Polar residues" evidence="1">
    <location>
        <begin position="649"/>
        <end position="659"/>
    </location>
</feature>
<dbReference type="Proteomes" id="UP000054144">
    <property type="component" value="Unassembled WGS sequence"/>
</dbReference>
<evidence type="ECO:0000313" key="3">
    <source>
        <dbReference type="Proteomes" id="UP000054144"/>
    </source>
</evidence>
<feature type="compositionally biased region" description="Basic and acidic residues" evidence="1">
    <location>
        <begin position="632"/>
        <end position="648"/>
    </location>
</feature>
<accession>A0A0D7ALP9</accession>
<sequence length="863" mass="92498">MFLIRPSTSRPETAPSSFAPRGWGYTQSATDSERRPSISGISPMRGRSGSQRRLHDDRLPDNRPTSPRDQTTPRQQPSSSRQRGRPRTLPRSDSPTLLASAVGRPPETISNPRAISPVVDHLERRPSTSTDPSSFPDSPIILPRPGSPRSLIRPGSSHRPGTATRPETATTRSGSSHRPTSSHRPDSSHRTGTATRPASSSFSFRFSVRPGSSTDVDMADGTRQLLATAVDDGESGVVGRDANGRRFSLLSNVGDMERVTTAAPAVGGLGNAAARDRPSTSGRGAATAAIAAVPVSSTTSIDDEDVVMGDDRADIRADDGTPPSLGGGSPASDRKLSISERRQSLGGQQQLFPRRSPFGYHGTPARARRDSSSAATGFRDSPPSFGAYSDSPFSFHPPALTESYGTGGNSFERSYGLSSASGSSPFTFNSSNPFATSSPATATANPRKRSFAGPDGPHDGDAAAATFLASARRGSVRDGEHAAGWREYRDPPRLDRDYDYENESRPQSRRLSIMELCNEDDGDSFLGRPPTRPGTSGAPGRSFAAPAGLVSRPRTAGASGSTSDTRTTVDRRRESSGLDARSSSGLLGIQGAPARAELGPAGKRSPGPDLRPTTTSGLVKGASALALSDEPPEQHFRDRQQPRDEQQFGHESSAQSHNVVSNELSGIFADERHVPAERIQPSDAELRSIHPALAMQRRVQTENYTVSLAQQQETRLSEKLLQSASLDEMNSIQTMADQIHGFIGAANMGQPLSRRPPPPSSPLDQFHPSMNSTHHQLLQDPLLQQQHPDLLQVGFPPPDLGVEVHPQRPHDPHLPAYLEAADPLSHDPPPASLLEVSRRLASNGWEMNVDLEMNVTVFDPQMR</sequence>
<name>A0A0D7ALP9_9AGAR</name>
<feature type="compositionally biased region" description="Low complexity" evidence="1">
    <location>
        <begin position="70"/>
        <end position="81"/>
    </location>
</feature>
<reference evidence="2 3" key="1">
    <citation type="journal article" date="2015" name="Fungal Genet. Biol.">
        <title>Evolution of novel wood decay mechanisms in Agaricales revealed by the genome sequences of Fistulina hepatica and Cylindrobasidium torrendii.</title>
        <authorList>
            <person name="Floudas D."/>
            <person name="Held B.W."/>
            <person name="Riley R."/>
            <person name="Nagy L.G."/>
            <person name="Koehler G."/>
            <person name="Ransdell A.S."/>
            <person name="Younus H."/>
            <person name="Chow J."/>
            <person name="Chiniquy J."/>
            <person name="Lipzen A."/>
            <person name="Tritt A."/>
            <person name="Sun H."/>
            <person name="Haridas S."/>
            <person name="LaButti K."/>
            <person name="Ohm R.A."/>
            <person name="Kues U."/>
            <person name="Blanchette R.A."/>
            <person name="Grigoriev I.V."/>
            <person name="Minto R.E."/>
            <person name="Hibbett D.S."/>
        </authorList>
    </citation>
    <scope>NUCLEOTIDE SEQUENCE [LARGE SCALE GENOMIC DNA]</scope>
    <source>
        <strain evidence="2 3">ATCC 64428</strain>
    </source>
</reference>
<feature type="region of interest" description="Disordered" evidence="1">
    <location>
        <begin position="1"/>
        <end position="217"/>
    </location>
</feature>
<feature type="compositionally biased region" description="Low complexity" evidence="1">
    <location>
        <begin position="127"/>
        <end position="143"/>
    </location>
</feature>